<evidence type="ECO:0000313" key="1">
    <source>
        <dbReference type="EMBL" id="ACU72840.1"/>
    </source>
</evidence>
<dbReference type="KEGG" id="cai:Caci_3959"/>
<dbReference type="InParanoid" id="C7QES0"/>
<proteinExistence type="predicted"/>
<dbReference type="HOGENOM" id="CLU_3041634_0_0_11"/>
<evidence type="ECO:0000313" key="2">
    <source>
        <dbReference type="Proteomes" id="UP000000851"/>
    </source>
</evidence>
<name>C7QES0_CATAD</name>
<accession>C7QES0</accession>
<sequence length="54" mass="5739">MAFRTESEIRNRLDSYELINPGQPGPAMDLAPSPRTTSLYAGVGRKSCAGSTPA</sequence>
<dbReference type="EMBL" id="CP001700">
    <property type="protein sequence ID" value="ACU72840.1"/>
    <property type="molecule type" value="Genomic_DNA"/>
</dbReference>
<gene>
    <name evidence="1" type="ordered locus">Caci_3959</name>
</gene>
<dbReference type="Proteomes" id="UP000000851">
    <property type="component" value="Chromosome"/>
</dbReference>
<keyword evidence="2" id="KW-1185">Reference proteome</keyword>
<protein>
    <submittedName>
        <fullName evidence="1">Uncharacterized protein</fullName>
    </submittedName>
</protein>
<organism evidence="1 2">
    <name type="scientific">Catenulispora acidiphila (strain DSM 44928 / JCM 14897 / NBRC 102108 / NRRL B-24433 / ID139908)</name>
    <dbReference type="NCBI Taxonomy" id="479433"/>
    <lineage>
        <taxon>Bacteria</taxon>
        <taxon>Bacillati</taxon>
        <taxon>Actinomycetota</taxon>
        <taxon>Actinomycetes</taxon>
        <taxon>Catenulisporales</taxon>
        <taxon>Catenulisporaceae</taxon>
        <taxon>Catenulispora</taxon>
    </lineage>
</organism>
<dbReference type="AlphaFoldDB" id="C7QES0"/>
<reference evidence="1 2" key="1">
    <citation type="journal article" date="2009" name="Stand. Genomic Sci.">
        <title>Complete genome sequence of Catenulispora acidiphila type strain (ID 139908).</title>
        <authorList>
            <person name="Copeland A."/>
            <person name="Lapidus A."/>
            <person name="Glavina Del Rio T."/>
            <person name="Nolan M."/>
            <person name="Lucas S."/>
            <person name="Chen F."/>
            <person name="Tice H."/>
            <person name="Cheng J.F."/>
            <person name="Bruce D."/>
            <person name="Goodwin L."/>
            <person name="Pitluck S."/>
            <person name="Mikhailova N."/>
            <person name="Pati A."/>
            <person name="Ivanova N."/>
            <person name="Mavromatis K."/>
            <person name="Chen A."/>
            <person name="Palaniappan K."/>
            <person name="Chain P."/>
            <person name="Land M."/>
            <person name="Hauser L."/>
            <person name="Chang Y.J."/>
            <person name="Jeffries C.D."/>
            <person name="Chertkov O."/>
            <person name="Brettin T."/>
            <person name="Detter J.C."/>
            <person name="Han C."/>
            <person name="Ali Z."/>
            <person name="Tindall B.J."/>
            <person name="Goker M."/>
            <person name="Bristow J."/>
            <person name="Eisen J.A."/>
            <person name="Markowitz V."/>
            <person name="Hugenholtz P."/>
            <person name="Kyrpides N.C."/>
            <person name="Klenk H.P."/>
        </authorList>
    </citation>
    <scope>NUCLEOTIDE SEQUENCE [LARGE SCALE GENOMIC DNA]</scope>
    <source>
        <strain evidence="2">DSM 44928 / JCM 14897 / NBRC 102108 / NRRL B-24433 / ID139908</strain>
    </source>
</reference>